<comment type="subcellular location">
    <subcellularLocation>
        <location evidence="1">Virion</location>
    </subcellularLocation>
</comment>
<feature type="region of interest" description="Disordered" evidence="2">
    <location>
        <begin position="1"/>
        <end position="35"/>
    </location>
</feature>
<keyword evidence="5" id="KW-1185">Reference proteome</keyword>
<dbReference type="EMBL" id="AP026974">
    <property type="protein sequence ID" value="BDT79230.1"/>
    <property type="molecule type" value="Genomic_DNA"/>
</dbReference>
<dbReference type="Gene3D" id="3.30.2320.10">
    <property type="entry name" value="hypothetical protein PF0899 domain"/>
    <property type="match status" value="1"/>
</dbReference>
<reference evidence="4 5" key="1">
    <citation type="submission" date="2022-11" db="EMBL/GenBank/DDBJ databases">
        <title>Complete Genome Sequences of three Polynucleobacter sp. Subcluster PnecC Strains KF022, KF023, and KF032 Isolated from a Shallow Eutrophic Lake in Japan.</title>
        <authorList>
            <person name="Ogata Y."/>
            <person name="Watanabe K."/>
            <person name="Takemine S."/>
            <person name="Shindo C."/>
            <person name="Kurokawa R."/>
            <person name="Suda W."/>
        </authorList>
    </citation>
    <scope>NUCLEOTIDE SEQUENCE [LARGE SCALE GENOMIC DNA]</scope>
    <source>
        <strain evidence="4 5">KF032</strain>
    </source>
</reference>
<evidence type="ECO:0000256" key="2">
    <source>
        <dbReference type="SAM" id="MobiDB-lite"/>
    </source>
</evidence>
<dbReference type="NCBIfam" id="TIGR01554">
    <property type="entry name" value="major_cap_HK97"/>
    <property type="match status" value="1"/>
</dbReference>
<dbReference type="InterPro" id="IPR054612">
    <property type="entry name" value="Phage_capsid-like_C"/>
</dbReference>
<organism evidence="4 5">
    <name type="scientific">Polynucleobacter yangtzensis</name>
    <dbReference type="NCBI Taxonomy" id="1743159"/>
    <lineage>
        <taxon>Bacteria</taxon>
        <taxon>Pseudomonadati</taxon>
        <taxon>Pseudomonadota</taxon>
        <taxon>Betaproteobacteria</taxon>
        <taxon>Burkholderiales</taxon>
        <taxon>Burkholderiaceae</taxon>
        <taxon>Polynucleobacter</taxon>
    </lineage>
</organism>
<dbReference type="Proteomes" id="UP001211204">
    <property type="component" value="Chromosome"/>
</dbReference>
<sequence length="341" mass="35794">MPDSTVTEGDEKSISGNEDQQTLTQTDKEEANMNAPTTPVELKTIAAAEAQPTVMEQIEKALPGIKRGESFQAELKAISGPNTDATTGAQIGIPAQWAGLVPTTLGVKNRLYDLIRKIGANGQAVSFAQVGLAENKAKAVKELGLKPESELLTVSKTLEVLTHAHFTTASRQVLDDVAGLQALIGSTLIEGLSRVIDQHVFTQLSTNATTFTASTTGSDVFAEASLKIQLAGGSNIVVAVNPEDYLAAVIAKSTQGEYVGLTPFPVNLVASPSVTKGTILAFDQSAAAYFNRQDAGIFLGYHGSQFVENKITVLCESRGVAGVLNPNLVLFGNLPEIGAAK</sequence>
<dbReference type="Pfam" id="PF05065">
    <property type="entry name" value="Phage_capsid"/>
    <property type="match status" value="1"/>
</dbReference>
<evidence type="ECO:0000313" key="4">
    <source>
        <dbReference type="EMBL" id="BDT79230.1"/>
    </source>
</evidence>
<dbReference type="Gene3D" id="3.30.2400.10">
    <property type="entry name" value="Major capsid protein gp5"/>
    <property type="match status" value="1"/>
</dbReference>
<protein>
    <recommendedName>
        <fullName evidence="3">Phage capsid-like C-terminal domain-containing protein</fullName>
    </recommendedName>
</protein>
<proteinExistence type="predicted"/>
<name>A0ABM8CN14_9BURK</name>
<accession>A0ABM8CN14</accession>
<evidence type="ECO:0000256" key="1">
    <source>
        <dbReference type="ARBA" id="ARBA00004328"/>
    </source>
</evidence>
<evidence type="ECO:0000259" key="3">
    <source>
        <dbReference type="Pfam" id="PF05065"/>
    </source>
</evidence>
<feature type="domain" description="Phage capsid-like C-terminal" evidence="3">
    <location>
        <begin position="93"/>
        <end position="325"/>
    </location>
</feature>
<gene>
    <name evidence="4" type="ORF">PKF032_11180</name>
</gene>
<dbReference type="SUPFAM" id="SSF56563">
    <property type="entry name" value="Major capsid protein gp5"/>
    <property type="match status" value="1"/>
</dbReference>
<evidence type="ECO:0000313" key="5">
    <source>
        <dbReference type="Proteomes" id="UP001211204"/>
    </source>
</evidence>
<feature type="compositionally biased region" description="Polar residues" evidence="2">
    <location>
        <begin position="14"/>
        <end position="25"/>
    </location>
</feature>
<dbReference type="InterPro" id="IPR024455">
    <property type="entry name" value="Phage_capsid"/>
</dbReference>